<evidence type="ECO:0000256" key="2">
    <source>
        <dbReference type="HAMAP-Rule" id="MF_00612"/>
    </source>
</evidence>
<evidence type="ECO:0000313" key="4">
    <source>
        <dbReference type="EMBL" id="RJT14847.1"/>
    </source>
</evidence>
<dbReference type="InterPro" id="IPR004027">
    <property type="entry name" value="SEC_C_motif"/>
</dbReference>
<dbReference type="RefSeq" id="WP_112164350.1">
    <property type="nucleotide sequence ID" value="NZ_JYDE01000004.1"/>
</dbReference>
<evidence type="ECO:0000256" key="1">
    <source>
        <dbReference type="ARBA" id="ARBA00010839"/>
    </source>
</evidence>
<feature type="domain" description="YchJ-like middle NTF2-like" evidence="3">
    <location>
        <begin position="29"/>
        <end position="129"/>
    </location>
</feature>
<dbReference type="EMBL" id="RAHG01000002">
    <property type="protein sequence ID" value="RJT14847.1"/>
    <property type="molecule type" value="Genomic_DNA"/>
</dbReference>
<dbReference type="SUPFAM" id="SSF54427">
    <property type="entry name" value="NTF2-like"/>
    <property type="match status" value="1"/>
</dbReference>
<dbReference type="PANTHER" id="PTHR33747:SF1">
    <property type="entry name" value="ADENYLATE CYCLASE-ASSOCIATED CAP C-TERMINAL DOMAIN-CONTAINING PROTEIN"/>
    <property type="match status" value="1"/>
</dbReference>
<comment type="caution">
    <text evidence="4">The sequence shown here is derived from an EMBL/GenBank/DDBJ whole genome shotgun (WGS) entry which is preliminary data.</text>
</comment>
<dbReference type="HAMAP" id="MF_00612">
    <property type="entry name" value="UPF0225"/>
    <property type="match status" value="1"/>
</dbReference>
<dbReference type="Proteomes" id="UP000284119">
    <property type="component" value="Unassembled WGS sequence"/>
</dbReference>
<protein>
    <recommendedName>
        <fullName evidence="2">UPF0225 protein D5396_05095</fullName>
    </recommendedName>
</protein>
<accession>A0ABX9P214</accession>
<dbReference type="PANTHER" id="PTHR33747">
    <property type="entry name" value="UPF0225 PROTEIN SCO1677"/>
    <property type="match status" value="1"/>
</dbReference>
<evidence type="ECO:0000313" key="5">
    <source>
        <dbReference type="Proteomes" id="UP000284119"/>
    </source>
</evidence>
<dbReference type="Gene3D" id="3.10.450.50">
    <property type="match status" value="1"/>
</dbReference>
<dbReference type="SUPFAM" id="SSF103642">
    <property type="entry name" value="Sec-C motif"/>
    <property type="match status" value="1"/>
</dbReference>
<organism evidence="4 5">
    <name type="scientific">Rahnella inusitata</name>
    <dbReference type="NCBI Taxonomy" id="58169"/>
    <lineage>
        <taxon>Bacteria</taxon>
        <taxon>Pseudomonadati</taxon>
        <taxon>Pseudomonadota</taxon>
        <taxon>Gammaproteobacteria</taxon>
        <taxon>Enterobacterales</taxon>
        <taxon>Yersiniaceae</taxon>
        <taxon>Rahnella</taxon>
    </lineage>
</organism>
<name>A0ABX9P214_9GAMM</name>
<dbReference type="NCBIfam" id="NF002486">
    <property type="entry name" value="PRK01752.1"/>
    <property type="match status" value="1"/>
</dbReference>
<keyword evidence="5" id="KW-1185">Reference proteome</keyword>
<dbReference type="NCBIfam" id="NF002449">
    <property type="entry name" value="PRK01617.1"/>
    <property type="match status" value="1"/>
</dbReference>
<proteinExistence type="inferred from homology"/>
<comment type="similarity">
    <text evidence="1 2">Belongs to the UPF0225 family.</text>
</comment>
<sequence length="154" mass="17561">MSLLCPCGSNILFDECCQPYIAGDKPAPTPSALMRSRYTAYTLKNASYLISTWHPDCQPEDWRESLQEGFATTHWQGLQVISQQGGRDQDEGFVEFAARFTEAGQEQIHLIHERSRFLRLKERWYYIDGIKPQTGRNDACPCGSGKKYKKCCGK</sequence>
<reference evidence="4 5" key="1">
    <citation type="submission" date="2018-09" db="EMBL/GenBank/DDBJ databases">
        <authorList>
            <person name="Le Fleche-Mateos A."/>
        </authorList>
    </citation>
    <scope>NUCLEOTIDE SEQUENCE [LARGE SCALE GENOMIC DNA]</scope>
    <source>
        <strain evidence="4 5">DSM 30078</strain>
    </source>
</reference>
<dbReference type="InterPro" id="IPR032710">
    <property type="entry name" value="NTF2-like_dom_sf"/>
</dbReference>
<dbReference type="InterPro" id="IPR023006">
    <property type="entry name" value="YchJ-like"/>
</dbReference>
<evidence type="ECO:0000259" key="3">
    <source>
        <dbReference type="Pfam" id="PF17775"/>
    </source>
</evidence>
<dbReference type="Pfam" id="PF02810">
    <property type="entry name" value="SEC-C"/>
    <property type="match status" value="2"/>
</dbReference>
<gene>
    <name evidence="4" type="ORF">D5396_05095</name>
</gene>
<dbReference type="InterPro" id="IPR048469">
    <property type="entry name" value="YchJ-like_M"/>
</dbReference>
<dbReference type="Pfam" id="PF17775">
    <property type="entry name" value="YchJ_M-like"/>
    <property type="match status" value="1"/>
</dbReference>